<dbReference type="OrthoDB" id="153872at2759"/>
<reference evidence="1" key="2">
    <citation type="journal article" date="2023" name="Plants (Basel)">
        <title>Annotation of the Turnera subulata (Passifloraceae) Draft Genome Reveals the S-Locus Evolved after the Divergence of Turneroideae from Passifloroideae in a Stepwise Manner.</title>
        <authorList>
            <person name="Henning P.M."/>
            <person name="Roalson E.H."/>
            <person name="Mir W."/>
            <person name="McCubbin A.G."/>
            <person name="Shore J.S."/>
        </authorList>
    </citation>
    <scope>NUCLEOTIDE SEQUENCE</scope>
    <source>
        <strain evidence="1">F60SS</strain>
    </source>
</reference>
<organism evidence="1 2">
    <name type="scientific">Turnera subulata</name>
    <dbReference type="NCBI Taxonomy" id="218843"/>
    <lineage>
        <taxon>Eukaryota</taxon>
        <taxon>Viridiplantae</taxon>
        <taxon>Streptophyta</taxon>
        <taxon>Embryophyta</taxon>
        <taxon>Tracheophyta</taxon>
        <taxon>Spermatophyta</taxon>
        <taxon>Magnoliopsida</taxon>
        <taxon>eudicotyledons</taxon>
        <taxon>Gunneridae</taxon>
        <taxon>Pentapetalae</taxon>
        <taxon>rosids</taxon>
        <taxon>fabids</taxon>
        <taxon>Malpighiales</taxon>
        <taxon>Passifloraceae</taxon>
        <taxon>Turnera</taxon>
    </lineage>
</organism>
<reference evidence="1" key="1">
    <citation type="submission" date="2022-02" db="EMBL/GenBank/DDBJ databases">
        <authorList>
            <person name="Henning P.M."/>
            <person name="McCubbin A.G."/>
            <person name="Shore J.S."/>
        </authorList>
    </citation>
    <scope>NUCLEOTIDE SEQUENCE</scope>
    <source>
        <strain evidence="1">F60SS</strain>
        <tissue evidence="1">Leaves</tissue>
    </source>
</reference>
<sequence>MRDIQQLEEYCKYQKANASMVIYECEKDLMEKAAIETPLAEEWISKMFTGCGEHTVKEI</sequence>
<dbReference type="EMBL" id="JAKUCV010003124">
    <property type="protein sequence ID" value="KAJ4840064.1"/>
    <property type="molecule type" value="Genomic_DNA"/>
</dbReference>
<proteinExistence type="predicted"/>
<evidence type="ECO:0000313" key="2">
    <source>
        <dbReference type="Proteomes" id="UP001141552"/>
    </source>
</evidence>
<dbReference type="AlphaFoldDB" id="A0A9Q0FY44"/>
<gene>
    <name evidence="1" type="ORF">Tsubulata_011447</name>
</gene>
<name>A0A9Q0FY44_9ROSI</name>
<comment type="caution">
    <text evidence="1">The sequence shown here is derived from an EMBL/GenBank/DDBJ whole genome shotgun (WGS) entry which is preliminary data.</text>
</comment>
<evidence type="ECO:0000313" key="1">
    <source>
        <dbReference type="EMBL" id="KAJ4840064.1"/>
    </source>
</evidence>
<accession>A0A9Q0FY44</accession>
<protein>
    <submittedName>
        <fullName evidence="1">Uncharacterized protein</fullName>
    </submittedName>
</protein>
<dbReference type="Proteomes" id="UP001141552">
    <property type="component" value="Unassembled WGS sequence"/>
</dbReference>
<keyword evidence="2" id="KW-1185">Reference proteome</keyword>